<evidence type="ECO:0000256" key="3">
    <source>
        <dbReference type="ARBA" id="ARBA00023136"/>
    </source>
</evidence>
<evidence type="ECO:0000259" key="5">
    <source>
        <dbReference type="PROSITE" id="PS50850"/>
    </source>
</evidence>
<gene>
    <name evidence="6" type="ORF">JF625_15205</name>
</gene>
<keyword evidence="3 4" id="KW-0472">Membrane</keyword>
<dbReference type="AlphaFoldDB" id="A0A952KEK1"/>
<dbReference type="PANTHER" id="PTHR42910:SF1">
    <property type="entry name" value="MAJOR FACILITATOR SUPERFAMILY (MFS) PROFILE DOMAIN-CONTAINING PROTEIN"/>
    <property type="match status" value="1"/>
</dbReference>
<reference evidence="6" key="1">
    <citation type="submission" date="2020-06" db="EMBL/GenBank/DDBJ databases">
        <title>Stable isotope informed genome-resolved metagenomics uncovers potential trophic interactions in rhizosphere soil.</title>
        <authorList>
            <person name="Starr E.P."/>
            <person name="Shi S."/>
            <person name="Blazewicz S.J."/>
            <person name="Koch B.J."/>
            <person name="Probst A.J."/>
            <person name="Hungate B.A."/>
            <person name="Pett-Ridge J."/>
            <person name="Firestone M.K."/>
            <person name="Banfield J.F."/>
        </authorList>
    </citation>
    <scope>NUCLEOTIDE SEQUENCE</scope>
    <source>
        <strain evidence="6">YM_69_17</strain>
    </source>
</reference>
<keyword evidence="2 4" id="KW-1133">Transmembrane helix</keyword>
<dbReference type="InterPro" id="IPR011701">
    <property type="entry name" value="MFS"/>
</dbReference>
<comment type="caution">
    <text evidence="6">The sequence shown here is derived from an EMBL/GenBank/DDBJ whole genome shotgun (WGS) entry which is preliminary data.</text>
</comment>
<protein>
    <submittedName>
        <fullName evidence="6">MFS transporter</fullName>
    </submittedName>
</protein>
<feature type="transmembrane region" description="Helical" evidence="4">
    <location>
        <begin position="129"/>
        <end position="152"/>
    </location>
</feature>
<dbReference type="Proteomes" id="UP000700706">
    <property type="component" value="Unassembled WGS sequence"/>
</dbReference>
<dbReference type="InterPro" id="IPR036259">
    <property type="entry name" value="MFS_trans_sf"/>
</dbReference>
<feature type="transmembrane region" description="Helical" evidence="4">
    <location>
        <begin position="94"/>
        <end position="117"/>
    </location>
</feature>
<feature type="transmembrane region" description="Helical" evidence="4">
    <location>
        <begin position="242"/>
        <end position="261"/>
    </location>
</feature>
<feature type="transmembrane region" description="Helical" evidence="4">
    <location>
        <begin position="273"/>
        <end position="304"/>
    </location>
</feature>
<feature type="transmembrane region" description="Helical" evidence="4">
    <location>
        <begin position="211"/>
        <end position="230"/>
    </location>
</feature>
<dbReference type="InterPro" id="IPR020846">
    <property type="entry name" value="MFS_dom"/>
</dbReference>
<evidence type="ECO:0000313" key="6">
    <source>
        <dbReference type="EMBL" id="MBW8726487.1"/>
    </source>
</evidence>
<proteinExistence type="predicted"/>
<organism evidence="6 7">
    <name type="scientific">Inquilinus limosus</name>
    <dbReference type="NCBI Taxonomy" id="171674"/>
    <lineage>
        <taxon>Bacteria</taxon>
        <taxon>Pseudomonadati</taxon>
        <taxon>Pseudomonadota</taxon>
        <taxon>Alphaproteobacteria</taxon>
        <taxon>Rhodospirillales</taxon>
        <taxon>Rhodospirillaceae</taxon>
        <taxon>Inquilinus</taxon>
    </lineage>
</organism>
<dbReference type="Gene3D" id="1.20.1250.20">
    <property type="entry name" value="MFS general substrate transporter like domains"/>
    <property type="match status" value="1"/>
</dbReference>
<feature type="transmembrane region" description="Helical" evidence="4">
    <location>
        <begin position="42"/>
        <end position="63"/>
    </location>
</feature>
<evidence type="ECO:0000256" key="1">
    <source>
        <dbReference type="ARBA" id="ARBA00022692"/>
    </source>
</evidence>
<evidence type="ECO:0000256" key="2">
    <source>
        <dbReference type="ARBA" id="ARBA00022989"/>
    </source>
</evidence>
<feature type="transmembrane region" description="Helical" evidence="4">
    <location>
        <begin position="355"/>
        <end position="375"/>
    </location>
</feature>
<accession>A0A952KEK1</accession>
<feature type="transmembrane region" description="Helical" evidence="4">
    <location>
        <begin position="70"/>
        <end position="88"/>
    </location>
</feature>
<name>A0A952KEK1_9PROT</name>
<dbReference type="EMBL" id="JAEKLZ010000218">
    <property type="protein sequence ID" value="MBW8726487.1"/>
    <property type="molecule type" value="Genomic_DNA"/>
</dbReference>
<sequence>MGRSTIWLLAVACGIVVANNYYNQPLLVDFAETFQATQREAGSAAIVTQAGYALGMLLFVPLGDMIDRRLLIGALLLASAGALAATALAPSLPWLIVACFAVGFTSVVPQVTVPFAAHLAPPQERGRAVGIVLGALLCGILLSRTVAGFVGAHWGWRTMFWIAAGVMIVLLLVLSVLLPKDRPSFDGRYGTLMASLGRLVREQPVLRETSLIGALQFGAFTACWTMLAFHLDAMPEHYGSDIAGLFGVIGLVAMLVVPAVGRLADKGSPQRTVLVSSIAVLVTYLALAAIGGSIWGLIAGFVLLDVAVQSGHVSNMTRNVGLKADAMSRLNTIYMVSRFIGGAVGSTLGNLAWSLWQWPGVCAVGLLLSALAIAAQLRPRASREKPTLP</sequence>
<dbReference type="CDD" id="cd17324">
    <property type="entry name" value="MFS_NepI_like"/>
    <property type="match status" value="1"/>
</dbReference>
<feature type="transmembrane region" description="Helical" evidence="4">
    <location>
        <begin position="158"/>
        <end position="178"/>
    </location>
</feature>
<dbReference type="GO" id="GO:0022857">
    <property type="term" value="F:transmembrane transporter activity"/>
    <property type="evidence" value="ECO:0007669"/>
    <property type="project" value="InterPro"/>
</dbReference>
<keyword evidence="1 4" id="KW-0812">Transmembrane</keyword>
<evidence type="ECO:0000256" key="4">
    <source>
        <dbReference type="SAM" id="Phobius"/>
    </source>
</evidence>
<dbReference type="PANTHER" id="PTHR42910">
    <property type="entry name" value="TRANSPORTER SCO4007-RELATED"/>
    <property type="match status" value="1"/>
</dbReference>
<evidence type="ECO:0000313" key="7">
    <source>
        <dbReference type="Proteomes" id="UP000700706"/>
    </source>
</evidence>
<dbReference type="Pfam" id="PF07690">
    <property type="entry name" value="MFS_1"/>
    <property type="match status" value="1"/>
</dbReference>
<feature type="domain" description="Major facilitator superfamily (MFS) profile" evidence="5">
    <location>
        <begin position="1"/>
        <end position="377"/>
    </location>
</feature>
<dbReference type="SUPFAM" id="SSF103473">
    <property type="entry name" value="MFS general substrate transporter"/>
    <property type="match status" value="1"/>
</dbReference>
<dbReference type="PROSITE" id="PS50850">
    <property type="entry name" value="MFS"/>
    <property type="match status" value="1"/>
</dbReference>